<evidence type="ECO:0000259" key="3">
    <source>
        <dbReference type="Pfam" id="PF13556"/>
    </source>
</evidence>
<evidence type="ECO:0000259" key="2">
    <source>
        <dbReference type="Pfam" id="PF07905"/>
    </source>
</evidence>
<evidence type="ECO:0000259" key="4">
    <source>
        <dbReference type="Pfam" id="PF17853"/>
    </source>
</evidence>
<dbReference type="Gene3D" id="1.10.10.2840">
    <property type="entry name" value="PucR C-terminal helix-turn-helix domain"/>
    <property type="match status" value="1"/>
</dbReference>
<proteinExistence type="inferred from homology"/>
<dbReference type="InterPro" id="IPR041522">
    <property type="entry name" value="CdaR_GGDEF"/>
</dbReference>
<dbReference type="Pfam" id="PF07905">
    <property type="entry name" value="PucR"/>
    <property type="match status" value="1"/>
</dbReference>
<feature type="domain" description="Purine catabolism PurC-like" evidence="2">
    <location>
        <begin position="8"/>
        <end position="125"/>
    </location>
</feature>
<dbReference type="Pfam" id="PF17853">
    <property type="entry name" value="GGDEF_2"/>
    <property type="match status" value="1"/>
</dbReference>
<sequence length="477" mass="50820">MAVSLANLLAQKSLHLRVVGKAAGNPDAAITWVATTELEDPLPFLSGGEVVLTTGLRQKTAAAQRRFVARVHEAGAVAIGFALGLSHSKVPPAFLNEADQLNLPVFEIPYETPFVAISRMVADAISADHYRKLERLLSDHQALSASLLGGGGLPALLRTLAGMVGTDVELSQYGAVLFSTGTGTTGSWNKVPIATGLKDRCTLALAEPYERNAIVDYAQSMISLELSNQAKHRAAQRNAAGQILQDIVRGTLQGQDATLRLNTIGVDTARRQLVMLVQTATGQRPALRTLPLPAAFEGTATGLVDERLVLVVRDAESGERLGEELSSYLYDAGLTATVGVGGSYAQPNGLRWSYFEAKEALTHGARLNVPQRLSLTSLLMASEDVPLADLAAEALDPLSEFDAAHDAQLMSTLETYLELNGSVAAVAETLGLHRNSVRYRLAQIIELTGYDPASTADRVHLWLALTVRRLAAESGSS</sequence>
<gene>
    <name evidence="5" type="ORF">SAMN04489742_3062</name>
</gene>
<dbReference type="InterPro" id="IPR051448">
    <property type="entry name" value="CdaR-like_regulators"/>
</dbReference>
<evidence type="ECO:0000313" key="5">
    <source>
        <dbReference type="EMBL" id="SDQ91489.1"/>
    </source>
</evidence>
<dbReference type="Proteomes" id="UP000181917">
    <property type="component" value="Unassembled WGS sequence"/>
</dbReference>
<dbReference type="STRING" id="37928.SAMN04489742_3062"/>
<evidence type="ECO:0000256" key="1">
    <source>
        <dbReference type="ARBA" id="ARBA00006754"/>
    </source>
</evidence>
<keyword evidence="6" id="KW-1185">Reference proteome</keyword>
<dbReference type="Pfam" id="PF13556">
    <property type="entry name" value="HTH_30"/>
    <property type="match status" value="1"/>
</dbReference>
<dbReference type="InterPro" id="IPR042070">
    <property type="entry name" value="PucR_C-HTH_sf"/>
</dbReference>
<organism evidence="5 6">
    <name type="scientific">Crystallibacter crystallopoietes</name>
    <dbReference type="NCBI Taxonomy" id="37928"/>
    <lineage>
        <taxon>Bacteria</taxon>
        <taxon>Bacillati</taxon>
        <taxon>Actinomycetota</taxon>
        <taxon>Actinomycetes</taxon>
        <taxon>Micrococcales</taxon>
        <taxon>Micrococcaceae</taxon>
        <taxon>Crystallibacter</taxon>
    </lineage>
</organism>
<name>A0A1H1ESJ3_9MICC</name>
<dbReference type="InterPro" id="IPR012914">
    <property type="entry name" value="PucR_dom"/>
</dbReference>
<dbReference type="AlphaFoldDB" id="A0A1H1ESJ3"/>
<reference evidence="5 6" key="1">
    <citation type="submission" date="2016-10" db="EMBL/GenBank/DDBJ databases">
        <authorList>
            <person name="de Groot N.N."/>
        </authorList>
    </citation>
    <scope>NUCLEOTIDE SEQUENCE [LARGE SCALE GENOMIC DNA]</scope>
    <source>
        <strain evidence="5 6">DSM 20117</strain>
    </source>
</reference>
<comment type="similarity">
    <text evidence="1">Belongs to the CdaR family.</text>
</comment>
<dbReference type="InterPro" id="IPR025736">
    <property type="entry name" value="PucR_C-HTH_dom"/>
</dbReference>
<dbReference type="OrthoDB" id="8450798at2"/>
<feature type="domain" description="PucR C-terminal helix-turn-helix" evidence="3">
    <location>
        <begin position="409"/>
        <end position="466"/>
    </location>
</feature>
<dbReference type="KEGG" id="acry:AC20117_02165"/>
<dbReference type="RefSeq" id="WP_074701181.1">
    <property type="nucleotide sequence ID" value="NZ_CP018863.1"/>
</dbReference>
<protein>
    <submittedName>
        <fullName evidence="5">Purine catabolism regulatory protein</fullName>
    </submittedName>
</protein>
<feature type="domain" description="CdaR GGDEF-like" evidence="4">
    <location>
        <begin position="254"/>
        <end position="361"/>
    </location>
</feature>
<evidence type="ECO:0000313" key="6">
    <source>
        <dbReference type="Proteomes" id="UP000181917"/>
    </source>
</evidence>
<dbReference type="PANTHER" id="PTHR33744">
    <property type="entry name" value="CARBOHYDRATE DIACID REGULATOR"/>
    <property type="match status" value="1"/>
</dbReference>
<dbReference type="EMBL" id="FNKH01000002">
    <property type="protein sequence ID" value="SDQ91489.1"/>
    <property type="molecule type" value="Genomic_DNA"/>
</dbReference>
<accession>A0A1H1ESJ3</accession>